<dbReference type="GO" id="GO:0003700">
    <property type="term" value="F:DNA-binding transcription factor activity"/>
    <property type="evidence" value="ECO:0007669"/>
    <property type="project" value="InterPro"/>
</dbReference>
<evidence type="ECO:0000259" key="4">
    <source>
        <dbReference type="PROSITE" id="PS50949"/>
    </source>
</evidence>
<name>A0A099D7T5_9ACTN</name>
<dbReference type="Proteomes" id="UP000215043">
    <property type="component" value="Chromosome"/>
</dbReference>
<dbReference type="AlphaFoldDB" id="A0A099D7T5"/>
<dbReference type="SMART" id="SM00345">
    <property type="entry name" value="HTH_GNTR"/>
    <property type="match status" value="1"/>
</dbReference>
<reference evidence="6 7" key="1">
    <citation type="journal article" date="2014" name="PLoS ONE">
        <title>Identification and Characterization of a New Erythromycin Biosynthetic Gene Cluster in Actinopolyspora erythraea YIM90600, a Novel Erythronolide-Producing Halophilic Actinomycete Isolated from Salt Field.</title>
        <authorList>
            <person name="Chen D."/>
            <person name="Feng J."/>
            <person name="Huang L."/>
            <person name="Zhang Q."/>
            <person name="Wu J."/>
            <person name="Zhu X."/>
            <person name="Duan Y."/>
            <person name="Xu Z."/>
        </authorList>
    </citation>
    <scope>NUCLEOTIDE SEQUENCE [LARGE SCALE GENOMIC DNA]</scope>
    <source>
        <strain evidence="6 7">YIM90600</strain>
    </source>
</reference>
<dbReference type="GO" id="GO:0003677">
    <property type="term" value="F:DNA binding"/>
    <property type="evidence" value="ECO:0007669"/>
    <property type="project" value="UniProtKB-KW"/>
</dbReference>
<keyword evidence="7" id="KW-1185">Reference proteome</keyword>
<sequence>MELHLDPDLGVTLHEQITGMVRRAISEGSLSPGERLPTARELAKQLQVNLNTVLRAYRELANEELIELRRGHGATVLANPDLARLYRLADELLAEAARMGVTRGELAALLARRS</sequence>
<dbReference type="Proteomes" id="UP000029737">
    <property type="component" value="Unassembled WGS sequence"/>
</dbReference>
<dbReference type="PROSITE" id="PS50949">
    <property type="entry name" value="HTH_GNTR"/>
    <property type="match status" value="1"/>
</dbReference>
<gene>
    <name evidence="5" type="ORF">CDG81_10865</name>
    <name evidence="6" type="ORF">IL38_10920</name>
</gene>
<dbReference type="PANTHER" id="PTHR38445:SF7">
    <property type="entry name" value="GNTR-FAMILY TRANSCRIPTIONAL REGULATOR"/>
    <property type="match status" value="1"/>
</dbReference>
<organism evidence="5 8">
    <name type="scientific">Actinopolyspora erythraea</name>
    <dbReference type="NCBI Taxonomy" id="414996"/>
    <lineage>
        <taxon>Bacteria</taxon>
        <taxon>Bacillati</taxon>
        <taxon>Actinomycetota</taxon>
        <taxon>Actinomycetes</taxon>
        <taxon>Actinopolysporales</taxon>
        <taxon>Actinopolysporaceae</taxon>
        <taxon>Actinopolyspora</taxon>
    </lineage>
</organism>
<keyword evidence="3" id="KW-0804">Transcription</keyword>
<dbReference type="CDD" id="cd07377">
    <property type="entry name" value="WHTH_GntR"/>
    <property type="match status" value="1"/>
</dbReference>
<evidence type="ECO:0000313" key="8">
    <source>
        <dbReference type="Proteomes" id="UP000215043"/>
    </source>
</evidence>
<dbReference type="InterPro" id="IPR000524">
    <property type="entry name" value="Tscrpt_reg_HTH_GntR"/>
</dbReference>
<dbReference type="InterPro" id="IPR036388">
    <property type="entry name" value="WH-like_DNA-bd_sf"/>
</dbReference>
<evidence type="ECO:0000313" key="6">
    <source>
        <dbReference type="EMBL" id="KGI81450.1"/>
    </source>
</evidence>
<dbReference type="InterPro" id="IPR036390">
    <property type="entry name" value="WH_DNA-bd_sf"/>
</dbReference>
<dbReference type="HOGENOM" id="CLU_017584_10_1_11"/>
<evidence type="ECO:0000256" key="2">
    <source>
        <dbReference type="ARBA" id="ARBA00023125"/>
    </source>
</evidence>
<dbReference type="KEGG" id="aey:CDG81_10865"/>
<dbReference type="EMBL" id="JPMV01000018">
    <property type="protein sequence ID" value="KGI81450.1"/>
    <property type="molecule type" value="Genomic_DNA"/>
</dbReference>
<dbReference type="EMBL" id="CP022752">
    <property type="protein sequence ID" value="ASU78696.1"/>
    <property type="molecule type" value="Genomic_DNA"/>
</dbReference>
<dbReference type="OrthoDB" id="4307011at2"/>
<evidence type="ECO:0000256" key="1">
    <source>
        <dbReference type="ARBA" id="ARBA00023015"/>
    </source>
</evidence>
<evidence type="ECO:0000313" key="7">
    <source>
        <dbReference type="Proteomes" id="UP000029737"/>
    </source>
</evidence>
<reference evidence="5 8" key="2">
    <citation type="submission" date="2017-08" db="EMBL/GenBank/DDBJ databases">
        <title>The complete genome sequence of moderately halophilic actinomycete Actinopolyspora erythraea YIM 90600, the producer of novel erythromycin, novel actinopolysporins A-C and tubercidin.</title>
        <authorList>
            <person name="Yin M."/>
            <person name="Tang S."/>
        </authorList>
    </citation>
    <scope>NUCLEOTIDE SEQUENCE [LARGE SCALE GENOMIC DNA]</scope>
    <source>
        <strain evidence="5 8">YIM 90600</strain>
    </source>
</reference>
<evidence type="ECO:0000256" key="3">
    <source>
        <dbReference type="ARBA" id="ARBA00023163"/>
    </source>
</evidence>
<dbReference type="eggNOG" id="COG1725">
    <property type="taxonomic scope" value="Bacteria"/>
</dbReference>
<dbReference type="Pfam" id="PF00392">
    <property type="entry name" value="GntR"/>
    <property type="match status" value="1"/>
</dbReference>
<dbReference type="PANTHER" id="PTHR38445">
    <property type="entry name" value="HTH-TYPE TRANSCRIPTIONAL REPRESSOR YTRA"/>
    <property type="match status" value="1"/>
</dbReference>
<evidence type="ECO:0000313" key="5">
    <source>
        <dbReference type="EMBL" id="ASU78696.1"/>
    </source>
</evidence>
<keyword evidence="1" id="KW-0805">Transcription regulation</keyword>
<dbReference type="Gene3D" id="1.10.10.10">
    <property type="entry name" value="Winged helix-like DNA-binding domain superfamily/Winged helix DNA-binding domain"/>
    <property type="match status" value="1"/>
</dbReference>
<dbReference type="SUPFAM" id="SSF46785">
    <property type="entry name" value="Winged helix' DNA-binding domain"/>
    <property type="match status" value="1"/>
</dbReference>
<protein>
    <submittedName>
        <fullName evidence="5">GntR family transcriptional regulator</fullName>
    </submittedName>
</protein>
<proteinExistence type="predicted"/>
<feature type="domain" description="HTH gntR-type" evidence="4">
    <location>
        <begin position="11"/>
        <end position="79"/>
    </location>
</feature>
<keyword evidence="2" id="KW-0238">DNA-binding</keyword>
<accession>A0A099D7T5</accession>